<evidence type="ECO:0000313" key="2">
    <source>
        <dbReference type="EMBL" id="PWK17192.1"/>
    </source>
</evidence>
<name>A0A316DI63_9BACT</name>
<proteinExistence type="predicted"/>
<dbReference type="SUPFAM" id="SSF103473">
    <property type="entry name" value="MFS general substrate transporter"/>
    <property type="match status" value="1"/>
</dbReference>
<dbReference type="InterPro" id="IPR036259">
    <property type="entry name" value="MFS_trans_sf"/>
</dbReference>
<protein>
    <submittedName>
        <fullName evidence="2">Uncharacterized protein</fullName>
    </submittedName>
</protein>
<keyword evidence="1" id="KW-1133">Transmembrane helix</keyword>
<accession>A0A316DI63</accession>
<dbReference type="EMBL" id="QGGO01000037">
    <property type="protein sequence ID" value="PWK17192.1"/>
    <property type="molecule type" value="Genomic_DNA"/>
</dbReference>
<evidence type="ECO:0000256" key="1">
    <source>
        <dbReference type="SAM" id="Phobius"/>
    </source>
</evidence>
<feature type="transmembrane region" description="Helical" evidence="1">
    <location>
        <begin position="79"/>
        <end position="102"/>
    </location>
</feature>
<feature type="transmembrane region" description="Helical" evidence="1">
    <location>
        <begin position="138"/>
        <end position="155"/>
    </location>
</feature>
<sequence>MSILSSILQGFKEGYNKEKTDLTRWTNIASEIGSRVNKPLKSPTFIMYFLGLVALMGGIGVYTTIYFEINNNYCLINHWNIALSLGTYFIALIASSSVDLILSSQPEQKDLKAFGIILILLGITLFFLIAIIHNAYSYVFAFGGTLLAFCSWWIANANNDNLNLERNPKDANPTIIGQLKGDESEFNLSAE</sequence>
<feature type="transmembrane region" description="Helical" evidence="1">
    <location>
        <begin position="114"/>
        <end position="132"/>
    </location>
</feature>
<feature type="transmembrane region" description="Helical" evidence="1">
    <location>
        <begin position="45"/>
        <end position="67"/>
    </location>
</feature>
<dbReference type="Proteomes" id="UP000245489">
    <property type="component" value="Unassembled WGS sequence"/>
</dbReference>
<reference evidence="2 3" key="1">
    <citation type="submission" date="2018-05" db="EMBL/GenBank/DDBJ databases">
        <title>Genomic Encyclopedia of Archaeal and Bacterial Type Strains, Phase II (KMG-II): from individual species to whole genera.</title>
        <authorList>
            <person name="Goeker M."/>
        </authorList>
    </citation>
    <scope>NUCLEOTIDE SEQUENCE [LARGE SCALE GENOMIC DNA]</scope>
    <source>
        <strain evidence="2 3">DSM 22214</strain>
    </source>
</reference>
<keyword evidence="1" id="KW-0472">Membrane</keyword>
<comment type="caution">
    <text evidence="2">The sequence shown here is derived from an EMBL/GenBank/DDBJ whole genome shotgun (WGS) entry which is preliminary data.</text>
</comment>
<keyword evidence="1" id="KW-0812">Transmembrane</keyword>
<gene>
    <name evidence="2" type="ORF">LV89_04478</name>
</gene>
<dbReference type="RefSeq" id="WP_109745129.1">
    <property type="nucleotide sequence ID" value="NZ_QGGO01000037.1"/>
</dbReference>
<dbReference type="AlphaFoldDB" id="A0A316DI63"/>
<keyword evidence="3" id="KW-1185">Reference proteome</keyword>
<organism evidence="2 3">
    <name type="scientific">Arcicella aurantiaca</name>
    <dbReference type="NCBI Taxonomy" id="591202"/>
    <lineage>
        <taxon>Bacteria</taxon>
        <taxon>Pseudomonadati</taxon>
        <taxon>Bacteroidota</taxon>
        <taxon>Cytophagia</taxon>
        <taxon>Cytophagales</taxon>
        <taxon>Flectobacillaceae</taxon>
        <taxon>Arcicella</taxon>
    </lineage>
</organism>
<evidence type="ECO:0000313" key="3">
    <source>
        <dbReference type="Proteomes" id="UP000245489"/>
    </source>
</evidence>